<dbReference type="SUPFAM" id="SSF88946">
    <property type="entry name" value="Sigma2 domain of RNA polymerase sigma factors"/>
    <property type="match status" value="1"/>
</dbReference>
<evidence type="ECO:0000256" key="5">
    <source>
        <dbReference type="SAM" id="MobiDB-lite"/>
    </source>
</evidence>
<dbReference type="InterPro" id="IPR011990">
    <property type="entry name" value="TPR-like_helical_dom_sf"/>
</dbReference>
<comment type="caution">
    <text evidence="9">The sequence shown here is derived from an EMBL/GenBank/DDBJ whole genome shotgun (WGS) entry which is preliminary data.</text>
</comment>
<dbReference type="AlphaFoldDB" id="A0A9X2DBC1"/>
<feature type="domain" description="DUF6596" evidence="8">
    <location>
        <begin position="198"/>
        <end position="297"/>
    </location>
</feature>
<reference evidence="9" key="1">
    <citation type="submission" date="2022-05" db="EMBL/GenBank/DDBJ databases">
        <authorList>
            <person name="Tuo L."/>
        </authorList>
    </citation>
    <scope>NUCLEOTIDE SEQUENCE</scope>
    <source>
        <strain evidence="9">BSK12Z-4</strain>
    </source>
</reference>
<proteinExistence type="inferred from homology"/>
<keyword evidence="3" id="KW-0731">Sigma factor</keyword>
<dbReference type="InterPro" id="IPR036388">
    <property type="entry name" value="WH-like_DNA-bd_sf"/>
</dbReference>
<dbReference type="Pfam" id="PF04542">
    <property type="entry name" value="Sigma70_r2"/>
    <property type="match status" value="1"/>
</dbReference>
<evidence type="ECO:0000256" key="2">
    <source>
        <dbReference type="ARBA" id="ARBA00023015"/>
    </source>
</evidence>
<name>A0A9X2DBC1_9ACTN</name>
<evidence type="ECO:0000259" key="7">
    <source>
        <dbReference type="Pfam" id="PF08281"/>
    </source>
</evidence>
<dbReference type="InterPro" id="IPR013324">
    <property type="entry name" value="RNA_pol_sigma_r3/r4-like"/>
</dbReference>
<evidence type="ECO:0000313" key="9">
    <source>
        <dbReference type="EMBL" id="MCM0622636.1"/>
    </source>
</evidence>
<evidence type="ECO:0000256" key="4">
    <source>
        <dbReference type="ARBA" id="ARBA00023163"/>
    </source>
</evidence>
<dbReference type="GO" id="GO:0016987">
    <property type="term" value="F:sigma factor activity"/>
    <property type="evidence" value="ECO:0007669"/>
    <property type="project" value="UniProtKB-KW"/>
</dbReference>
<protein>
    <submittedName>
        <fullName evidence="9">RNA polymerase sigma factor</fullName>
    </submittedName>
</protein>
<keyword evidence="10" id="KW-1185">Reference proteome</keyword>
<feature type="domain" description="RNA polymerase sigma-70 region 2" evidence="6">
    <location>
        <begin position="27"/>
        <end position="90"/>
    </location>
</feature>
<dbReference type="Gene3D" id="1.10.1740.10">
    <property type="match status" value="1"/>
</dbReference>
<dbReference type="Pfam" id="PF20239">
    <property type="entry name" value="DUF6596"/>
    <property type="match status" value="1"/>
</dbReference>
<feature type="region of interest" description="Disordered" evidence="5">
    <location>
        <begin position="86"/>
        <end position="118"/>
    </location>
</feature>
<dbReference type="PANTHER" id="PTHR47756">
    <property type="entry name" value="BLL6612 PROTEIN-RELATED"/>
    <property type="match status" value="1"/>
</dbReference>
<dbReference type="Proteomes" id="UP001139485">
    <property type="component" value="Unassembled WGS sequence"/>
</dbReference>
<feature type="compositionally biased region" description="Basic and acidic residues" evidence="5">
    <location>
        <begin position="86"/>
        <end position="111"/>
    </location>
</feature>
<dbReference type="Gene3D" id="1.10.10.10">
    <property type="entry name" value="Winged helix-like DNA-binding domain superfamily/Winged helix DNA-binding domain"/>
    <property type="match status" value="1"/>
</dbReference>
<keyword evidence="2" id="KW-0805">Transcription regulation</keyword>
<keyword evidence="4" id="KW-0804">Transcription</keyword>
<dbReference type="InterPro" id="IPR013249">
    <property type="entry name" value="RNA_pol_sigma70_r4_t2"/>
</dbReference>
<feature type="domain" description="RNA polymerase sigma factor 70 region 4 type 2" evidence="7">
    <location>
        <begin position="134"/>
        <end position="180"/>
    </location>
</feature>
<gene>
    <name evidence="9" type="ORF">M8330_20305</name>
</gene>
<evidence type="ECO:0000256" key="1">
    <source>
        <dbReference type="ARBA" id="ARBA00010641"/>
    </source>
</evidence>
<evidence type="ECO:0000259" key="8">
    <source>
        <dbReference type="Pfam" id="PF20239"/>
    </source>
</evidence>
<dbReference type="GO" id="GO:0003677">
    <property type="term" value="F:DNA binding"/>
    <property type="evidence" value="ECO:0007669"/>
    <property type="project" value="InterPro"/>
</dbReference>
<accession>A0A9X2DBC1</accession>
<dbReference type="Pfam" id="PF08281">
    <property type="entry name" value="Sigma70_r4_2"/>
    <property type="match status" value="1"/>
</dbReference>
<dbReference type="RefSeq" id="WP_250828820.1">
    <property type="nucleotide sequence ID" value="NZ_JAMOIL010000042.1"/>
</dbReference>
<dbReference type="EMBL" id="JAMOIL010000042">
    <property type="protein sequence ID" value="MCM0622636.1"/>
    <property type="molecule type" value="Genomic_DNA"/>
</dbReference>
<dbReference type="InterPro" id="IPR046531">
    <property type="entry name" value="DUF6596"/>
</dbReference>
<dbReference type="InterPro" id="IPR013325">
    <property type="entry name" value="RNA_pol_sigma_r2"/>
</dbReference>
<dbReference type="PANTHER" id="PTHR47756:SF2">
    <property type="entry name" value="BLL6612 PROTEIN"/>
    <property type="match status" value="1"/>
</dbReference>
<dbReference type="SUPFAM" id="SSF88659">
    <property type="entry name" value="Sigma3 and sigma4 domains of RNA polymerase sigma factors"/>
    <property type="match status" value="1"/>
</dbReference>
<evidence type="ECO:0000259" key="6">
    <source>
        <dbReference type="Pfam" id="PF04542"/>
    </source>
</evidence>
<dbReference type="InterPro" id="IPR007627">
    <property type="entry name" value="RNA_pol_sigma70_r2"/>
</dbReference>
<evidence type="ECO:0000313" key="10">
    <source>
        <dbReference type="Proteomes" id="UP001139485"/>
    </source>
</evidence>
<evidence type="ECO:0000256" key="3">
    <source>
        <dbReference type="ARBA" id="ARBA00023082"/>
    </source>
</evidence>
<comment type="similarity">
    <text evidence="1">Belongs to the sigma-70 factor family. ECF subfamily.</text>
</comment>
<dbReference type="Gene3D" id="1.25.40.10">
    <property type="entry name" value="Tetratricopeptide repeat domain"/>
    <property type="match status" value="1"/>
</dbReference>
<dbReference type="GO" id="GO:0006352">
    <property type="term" value="P:DNA-templated transcription initiation"/>
    <property type="evidence" value="ECO:0007669"/>
    <property type="project" value="InterPro"/>
</dbReference>
<sequence>MGGDVGGDVGGHAARAPVADVVGDVWRREAPHVLAALGRRSGDLADCEDAAQEALADAAVQWPRDGVPANPRGWLVRVASRRLVDAQRSDAARPARERRAETDRTSARRADGATWSDRAGDQDDSLQVLLLCSHPVLSRTSAVALTLRAVAGLSTEQIAAGLLVPRSTTAQRISRAKASLRTAGVRFGPIPPEELAPRLHAVRHVVHLVLTTGSSLPAGPTVLDADLTGEALRLAERLHRALPRDPETTGLLALALLTAARAPGRVVAGRLVPLAEQDRSTWDRVAVDRAVSLLEEALPHGPVGTFQLQAAIAAVHATAPAFEDTDWPQVLALYRMLVEVDPHPASRLGAAVALAEVEGAEAGLAAVEPLVAARPHDHRPLAVRAHLRSRLGHPGAAEDFRRAAALTDSVPEQRYLHAQADALS</sequence>
<organism evidence="9 10">
    <name type="scientific">Nocardioides bruguierae</name>
    <dbReference type="NCBI Taxonomy" id="2945102"/>
    <lineage>
        <taxon>Bacteria</taxon>
        <taxon>Bacillati</taxon>
        <taxon>Actinomycetota</taxon>
        <taxon>Actinomycetes</taxon>
        <taxon>Propionibacteriales</taxon>
        <taxon>Nocardioidaceae</taxon>
        <taxon>Nocardioides</taxon>
    </lineage>
</organism>